<keyword evidence="2" id="KW-0548">Nucleotidyltransferase</keyword>
<dbReference type="GO" id="GO:0016779">
    <property type="term" value="F:nucleotidyltransferase activity"/>
    <property type="evidence" value="ECO:0007669"/>
    <property type="project" value="UniProtKB-KW"/>
</dbReference>
<protein>
    <submittedName>
        <fullName evidence="4">Nucleotidyl transferase</fullName>
    </submittedName>
</protein>
<evidence type="ECO:0000313" key="4">
    <source>
        <dbReference type="EMBL" id="SFL84914.1"/>
    </source>
</evidence>
<dbReference type="NCBIfam" id="NF045761">
    <property type="entry name" value="NAMPUrTaseMurU"/>
    <property type="match status" value="1"/>
</dbReference>
<sequence length="231" mass="25516">MKAMILAAGKGERMRPLTLTTPKPLLQAGGKPLIGYHLQRLHDAGLQDIVINHAWLGDKIEQALADGSDYHVRIRYSREQEPLETAGGIRQALPLLTDGGDDWFVVINGDIWCDFDVCQLTPPTDSDTRAVLVLTDNPDHNPNGDFHLDAAGQVHSEGAGKLTFAGISLLHRSLFETLEPGFHPLAPLLRQAMSNHQVRGLHHQGQWLDIGTPERLAALDQHLRQRQALQP</sequence>
<dbReference type="PANTHER" id="PTHR43584">
    <property type="entry name" value="NUCLEOTIDYL TRANSFERASE"/>
    <property type="match status" value="1"/>
</dbReference>
<dbReference type="InterPro" id="IPR054790">
    <property type="entry name" value="MurU"/>
</dbReference>
<dbReference type="STRING" id="488535.SAMN04487963_0211"/>
<evidence type="ECO:0000313" key="5">
    <source>
        <dbReference type="Proteomes" id="UP000198519"/>
    </source>
</evidence>
<gene>
    <name evidence="4" type="ORF">SAMN04487963_0211</name>
</gene>
<reference evidence="5" key="1">
    <citation type="submission" date="2016-10" db="EMBL/GenBank/DDBJ databases">
        <authorList>
            <person name="Varghese N."/>
            <person name="Submissions S."/>
        </authorList>
    </citation>
    <scope>NUCLEOTIDE SEQUENCE [LARGE SCALE GENOMIC DNA]</scope>
    <source>
        <strain evidence="5">CGMCC 1.7061</strain>
    </source>
</reference>
<feature type="domain" description="Nucleotidyl transferase" evidence="3">
    <location>
        <begin position="2"/>
        <end position="146"/>
    </location>
</feature>
<keyword evidence="1 4" id="KW-0808">Transferase</keyword>
<dbReference type="Proteomes" id="UP000198519">
    <property type="component" value="Unassembled WGS sequence"/>
</dbReference>
<proteinExistence type="predicted"/>
<dbReference type="OrthoDB" id="9788272at2"/>
<accession>A0A1I4L1R4</accession>
<dbReference type="SUPFAM" id="SSF53448">
    <property type="entry name" value="Nucleotide-diphospho-sugar transferases"/>
    <property type="match status" value="1"/>
</dbReference>
<evidence type="ECO:0000256" key="1">
    <source>
        <dbReference type="ARBA" id="ARBA00022679"/>
    </source>
</evidence>
<name>A0A1I4L1R4_9GAMM</name>
<dbReference type="InterPro" id="IPR050065">
    <property type="entry name" value="GlmU-like"/>
</dbReference>
<dbReference type="PANTHER" id="PTHR43584:SF8">
    <property type="entry name" value="N-ACETYLMURAMATE ALPHA-1-PHOSPHATE URIDYLYLTRANSFERASE"/>
    <property type="match status" value="1"/>
</dbReference>
<keyword evidence="5" id="KW-1185">Reference proteome</keyword>
<dbReference type="RefSeq" id="WP_092020047.1">
    <property type="nucleotide sequence ID" value="NZ_FOUE01000001.1"/>
</dbReference>
<evidence type="ECO:0000256" key="2">
    <source>
        <dbReference type="ARBA" id="ARBA00022695"/>
    </source>
</evidence>
<evidence type="ECO:0000259" key="3">
    <source>
        <dbReference type="Pfam" id="PF00483"/>
    </source>
</evidence>
<dbReference type="EMBL" id="FOUE01000001">
    <property type="protein sequence ID" value="SFL84914.1"/>
    <property type="molecule type" value="Genomic_DNA"/>
</dbReference>
<dbReference type="CDD" id="cd06422">
    <property type="entry name" value="NTP_transferase_like_1"/>
    <property type="match status" value="1"/>
</dbReference>
<dbReference type="Gene3D" id="3.90.550.10">
    <property type="entry name" value="Spore Coat Polysaccharide Biosynthesis Protein SpsA, Chain A"/>
    <property type="match status" value="1"/>
</dbReference>
<dbReference type="InterPro" id="IPR005835">
    <property type="entry name" value="NTP_transferase_dom"/>
</dbReference>
<dbReference type="Pfam" id="PF00483">
    <property type="entry name" value="NTP_transferase"/>
    <property type="match status" value="1"/>
</dbReference>
<dbReference type="AlphaFoldDB" id="A0A1I4L1R4"/>
<organism evidence="4 5">
    <name type="scientific">Marinobacter zhejiangensis</name>
    <dbReference type="NCBI Taxonomy" id="488535"/>
    <lineage>
        <taxon>Bacteria</taxon>
        <taxon>Pseudomonadati</taxon>
        <taxon>Pseudomonadota</taxon>
        <taxon>Gammaproteobacteria</taxon>
        <taxon>Pseudomonadales</taxon>
        <taxon>Marinobacteraceae</taxon>
        <taxon>Marinobacter</taxon>
    </lineage>
</organism>
<dbReference type="InterPro" id="IPR029044">
    <property type="entry name" value="Nucleotide-diphossugar_trans"/>
</dbReference>